<keyword evidence="6 8" id="KW-0560">Oxidoreductase</keyword>
<dbReference type="InterPro" id="IPR024072">
    <property type="entry name" value="DHFR-like_dom_sf"/>
</dbReference>
<dbReference type="PANTHER" id="PTHR48069:SF3">
    <property type="entry name" value="DIHYDROFOLATE REDUCTASE"/>
    <property type="match status" value="1"/>
</dbReference>
<feature type="domain" description="DHFR" evidence="9">
    <location>
        <begin position="1"/>
        <end position="161"/>
    </location>
</feature>
<dbReference type="PRINTS" id="PR00070">
    <property type="entry name" value="DHFR"/>
</dbReference>
<evidence type="ECO:0000256" key="2">
    <source>
        <dbReference type="ARBA" id="ARBA00009539"/>
    </source>
</evidence>
<dbReference type="PROSITE" id="PS51330">
    <property type="entry name" value="DHFR_2"/>
    <property type="match status" value="1"/>
</dbReference>
<sequence length="177" mass="20000">MITLIAAAADDNAIGKGSNLLWHLPKDFKHFKNLTTGHCIIMGRKTFETFPKLLPQRTHIVITRQRDYTPEGVIVVGSLQEAIREALLIDPSPYIIGGGEIYAQALPLADAIELTRVHHTFAEADVFFPPIPLTRFTLVSKEHVVADEKHLYPFTFERYIKVDNQPLEKCSYTFLAL</sequence>
<keyword evidence="4 8" id="KW-0554">One-carbon metabolism</keyword>
<dbReference type="EC" id="1.5.1.3" evidence="3 8"/>
<dbReference type="PIRSF" id="PIRSF000194">
    <property type="entry name" value="DHFR"/>
    <property type="match status" value="1"/>
</dbReference>
<evidence type="ECO:0000313" key="11">
    <source>
        <dbReference type="Proteomes" id="UP000243985"/>
    </source>
</evidence>
<evidence type="ECO:0000256" key="6">
    <source>
        <dbReference type="ARBA" id="ARBA00023002"/>
    </source>
</evidence>
<dbReference type="AlphaFoldDB" id="A0A2T5XYY0"/>
<dbReference type="GO" id="GO:0046654">
    <property type="term" value="P:tetrahydrofolate biosynthetic process"/>
    <property type="evidence" value="ECO:0007669"/>
    <property type="project" value="UniProtKB-UniPathway"/>
</dbReference>
<dbReference type="GO" id="GO:0050661">
    <property type="term" value="F:NADP binding"/>
    <property type="evidence" value="ECO:0007669"/>
    <property type="project" value="InterPro"/>
</dbReference>
<accession>A0A2T5XYY0</accession>
<protein>
    <recommendedName>
        <fullName evidence="3 8">Dihydrofolate reductase</fullName>
        <ecNumber evidence="3 8">1.5.1.3</ecNumber>
    </recommendedName>
</protein>
<dbReference type="SUPFAM" id="SSF53597">
    <property type="entry name" value="Dihydrofolate reductase-like"/>
    <property type="match status" value="1"/>
</dbReference>
<dbReference type="RefSeq" id="WP_107780831.1">
    <property type="nucleotide sequence ID" value="NZ_QBKG01000001.1"/>
</dbReference>
<comment type="function">
    <text evidence="7 8">Key enzyme in folate metabolism. Catalyzes an essential reaction for de novo glycine and purine synthesis, and for DNA precursor synthesis.</text>
</comment>
<dbReference type="EMBL" id="QBKG01000001">
    <property type="protein sequence ID" value="PTX08718.1"/>
    <property type="molecule type" value="Genomic_DNA"/>
</dbReference>
<evidence type="ECO:0000256" key="5">
    <source>
        <dbReference type="ARBA" id="ARBA00022857"/>
    </source>
</evidence>
<reference evidence="10 11" key="1">
    <citation type="submission" date="2018-04" db="EMBL/GenBank/DDBJ databases">
        <title>Genomic Encyclopedia of Archaeal and Bacterial Type Strains, Phase II (KMG-II): from individual species to whole genera.</title>
        <authorList>
            <person name="Goeker M."/>
        </authorList>
    </citation>
    <scope>NUCLEOTIDE SEQUENCE [LARGE SCALE GENOMIC DNA]</scope>
    <source>
        <strain evidence="10 11">DSM 22902</strain>
    </source>
</reference>
<evidence type="ECO:0000256" key="1">
    <source>
        <dbReference type="ARBA" id="ARBA00004903"/>
    </source>
</evidence>
<dbReference type="GO" id="GO:0005829">
    <property type="term" value="C:cytosol"/>
    <property type="evidence" value="ECO:0007669"/>
    <property type="project" value="TreeGrafter"/>
</dbReference>
<dbReference type="GO" id="GO:0046655">
    <property type="term" value="P:folic acid metabolic process"/>
    <property type="evidence" value="ECO:0007669"/>
    <property type="project" value="TreeGrafter"/>
</dbReference>
<organism evidence="10 11">
    <name type="scientific">Capnocytophaga leadbetteri</name>
    <dbReference type="NCBI Taxonomy" id="327575"/>
    <lineage>
        <taxon>Bacteria</taxon>
        <taxon>Pseudomonadati</taxon>
        <taxon>Bacteroidota</taxon>
        <taxon>Flavobacteriia</taxon>
        <taxon>Flavobacteriales</taxon>
        <taxon>Flavobacteriaceae</taxon>
        <taxon>Capnocytophaga</taxon>
    </lineage>
</organism>
<dbReference type="Gene3D" id="3.40.430.10">
    <property type="entry name" value="Dihydrofolate Reductase, subunit A"/>
    <property type="match status" value="1"/>
</dbReference>
<evidence type="ECO:0000256" key="7">
    <source>
        <dbReference type="ARBA" id="ARBA00025067"/>
    </source>
</evidence>
<dbReference type="GeneID" id="84579788"/>
<evidence type="ECO:0000256" key="8">
    <source>
        <dbReference type="PIRNR" id="PIRNR000194"/>
    </source>
</evidence>
<evidence type="ECO:0000259" key="9">
    <source>
        <dbReference type="PROSITE" id="PS51330"/>
    </source>
</evidence>
<evidence type="ECO:0000256" key="3">
    <source>
        <dbReference type="ARBA" id="ARBA00012856"/>
    </source>
</evidence>
<evidence type="ECO:0000256" key="4">
    <source>
        <dbReference type="ARBA" id="ARBA00022563"/>
    </source>
</evidence>
<gene>
    <name evidence="10" type="ORF">C8P65_101386</name>
</gene>
<dbReference type="InterPro" id="IPR001796">
    <property type="entry name" value="DHFR_dom"/>
</dbReference>
<comment type="pathway">
    <text evidence="1 8">Cofactor biosynthesis; tetrahydrofolate biosynthesis; 5,6,7,8-tetrahydrofolate from 7,8-dihydrofolate: step 1/1.</text>
</comment>
<keyword evidence="5 8" id="KW-0521">NADP</keyword>
<comment type="similarity">
    <text evidence="2 8">Belongs to the dihydrofolate reductase family.</text>
</comment>
<dbReference type="UniPathway" id="UPA00077">
    <property type="reaction ID" value="UER00158"/>
</dbReference>
<proteinExistence type="inferred from homology"/>
<dbReference type="PANTHER" id="PTHR48069">
    <property type="entry name" value="DIHYDROFOLATE REDUCTASE"/>
    <property type="match status" value="1"/>
</dbReference>
<dbReference type="InterPro" id="IPR012259">
    <property type="entry name" value="DHFR"/>
</dbReference>
<dbReference type="GO" id="GO:0004146">
    <property type="term" value="F:dihydrofolate reductase activity"/>
    <property type="evidence" value="ECO:0007669"/>
    <property type="project" value="UniProtKB-EC"/>
</dbReference>
<comment type="catalytic activity">
    <reaction evidence="8">
        <text>(6S)-5,6,7,8-tetrahydrofolate + NADP(+) = 7,8-dihydrofolate + NADPH + H(+)</text>
        <dbReference type="Rhea" id="RHEA:15009"/>
        <dbReference type="ChEBI" id="CHEBI:15378"/>
        <dbReference type="ChEBI" id="CHEBI:57451"/>
        <dbReference type="ChEBI" id="CHEBI:57453"/>
        <dbReference type="ChEBI" id="CHEBI:57783"/>
        <dbReference type="ChEBI" id="CHEBI:58349"/>
        <dbReference type="EC" id="1.5.1.3"/>
    </reaction>
</comment>
<name>A0A2T5XYY0_9FLAO</name>
<dbReference type="GO" id="GO:0046452">
    <property type="term" value="P:dihydrofolate metabolic process"/>
    <property type="evidence" value="ECO:0007669"/>
    <property type="project" value="TreeGrafter"/>
</dbReference>
<dbReference type="GO" id="GO:0006730">
    <property type="term" value="P:one-carbon metabolic process"/>
    <property type="evidence" value="ECO:0007669"/>
    <property type="project" value="UniProtKB-KW"/>
</dbReference>
<dbReference type="Pfam" id="PF00186">
    <property type="entry name" value="DHFR_1"/>
    <property type="match status" value="1"/>
</dbReference>
<comment type="caution">
    <text evidence="10">The sequence shown here is derived from an EMBL/GenBank/DDBJ whole genome shotgun (WGS) entry which is preliminary data.</text>
</comment>
<dbReference type="Proteomes" id="UP000243985">
    <property type="component" value="Unassembled WGS sequence"/>
</dbReference>
<evidence type="ECO:0000313" key="10">
    <source>
        <dbReference type="EMBL" id="PTX08718.1"/>
    </source>
</evidence>
<dbReference type="CDD" id="cd00209">
    <property type="entry name" value="DHFR"/>
    <property type="match status" value="1"/>
</dbReference>